<evidence type="ECO:0000256" key="3">
    <source>
        <dbReference type="ARBA" id="ARBA00004721"/>
    </source>
</evidence>
<evidence type="ECO:0000313" key="16">
    <source>
        <dbReference type="Proteomes" id="UP000283269"/>
    </source>
</evidence>
<name>A0A409WHQ1_PSICY</name>
<dbReference type="InterPro" id="IPR002401">
    <property type="entry name" value="Cyt_P450_E_grp-I"/>
</dbReference>
<dbReference type="GO" id="GO:0020037">
    <property type="term" value="F:heme binding"/>
    <property type="evidence" value="ECO:0007669"/>
    <property type="project" value="InterPro"/>
</dbReference>
<dbReference type="OrthoDB" id="1470350at2759"/>
<keyword evidence="6 14" id="KW-0812">Transmembrane</keyword>
<comment type="pathway">
    <text evidence="3">Secondary metabolite biosynthesis; terpenoid biosynthesis.</text>
</comment>
<comment type="caution">
    <text evidence="15">The sequence shown here is derived from an EMBL/GenBank/DDBJ whole genome shotgun (WGS) entry which is preliminary data.</text>
</comment>
<dbReference type="PANTHER" id="PTHR24305:SF166">
    <property type="entry name" value="CYTOCHROME P450 12A4, MITOCHONDRIAL-RELATED"/>
    <property type="match status" value="1"/>
</dbReference>
<gene>
    <name evidence="15" type="ORF">CVT25_015571</name>
</gene>
<dbReference type="Pfam" id="PF00067">
    <property type="entry name" value="p450"/>
    <property type="match status" value="2"/>
</dbReference>
<evidence type="ECO:0008006" key="17">
    <source>
        <dbReference type="Google" id="ProtNLM"/>
    </source>
</evidence>
<evidence type="ECO:0000256" key="10">
    <source>
        <dbReference type="ARBA" id="ARBA00023004"/>
    </source>
</evidence>
<evidence type="ECO:0000256" key="2">
    <source>
        <dbReference type="ARBA" id="ARBA00004370"/>
    </source>
</evidence>
<dbReference type="GO" id="GO:0004497">
    <property type="term" value="F:monooxygenase activity"/>
    <property type="evidence" value="ECO:0007669"/>
    <property type="project" value="UniProtKB-KW"/>
</dbReference>
<reference evidence="15 16" key="1">
    <citation type="journal article" date="2018" name="Evol. Lett.">
        <title>Horizontal gene cluster transfer increased hallucinogenic mushroom diversity.</title>
        <authorList>
            <person name="Reynolds H.T."/>
            <person name="Vijayakumar V."/>
            <person name="Gluck-Thaler E."/>
            <person name="Korotkin H.B."/>
            <person name="Matheny P.B."/>
            <person name="Slot J.C."/>
        </authorList>
    </citation>
    <scope>NUCLEOTIDE SEQUENCE [LARGE SCALE GENOMIC DNA]</scope>
    <source>
        <strain evidence="15 16">2631</strain>
    </source>
</reference>
<proteinExistence type="inferred from homology"/>
<dbReference type="GO" id="GO:0016020">
    <property type="term" value="C:membrane"/>
    <property type="evidence" value="ECO:0007669"/>
    <property type="project" value="UniProtKB-SubCell"/>
</dbReference>
<evidence type="ECO:0000256" key="8">
    <source>
        <dbReference type="ARBA" id="ARBA00022989"/>
    </source>
</evidence>
<keyword evidence="7 13" id="KW-0479">Metal-binding</keyword>
<evidence type="ECO:0000256" key="6">
    <source>
        <dbReference type="ARBA" id="ARBA00022692"/>
    </source>
</evidence>
<keyword evidence="9" id="KW-0560">Oxidoreductase</keyword>
<evidence type="ECO:0000256" key="12">
    <source>
        <dbReference type="ARBA" id="ARBA00023136"/>
    </source>
</evidence>
<sequence length="607" mass="67654">MASISNLATGNSGVLLLAGVCLGGIWLYRRSLLDLVAPATGRDWQINVNNLYGGVAKFGTLFGVSTRSTQLQLGSSLLVNDPRALHHILVKEQDVFEEWDAFASSQNRYQIDTYTIITRTNGLLFGPGLVATIGAQHKKQRKMLTPAFSVKYLRGMTPMFVSIAREVSQFDNDSMSFLLTISMKLETHISSLVKGRSQEVDVTAWLNRFALEAIGRGGMGHSFGSMSKATEFSDATKELALHYRATVSFMVPGAPFTPLFKYLGPRWLRRFALRLVPWSLLQRLVDIVNIMDNEAQKILKEQEKNLDTGVADKDGKDIMGILRKENISTLLSLRANRSSDEAERMTEEELVGQISYVALFVDVAFVWTNVVWRTLVFTAMDTTSGAIARTLHLLAQHPEVQDKLRAEITEAYHHQDEAIEFSNLTALPYLDAVIKETLRVEYNYLKSLTVADVAARTMEDTVIPLLHPITGTDGSVMNEVHVEKGTDVFINIIGANHNPKTWGEDASEWKPERWLSELPESVTKIRDLSGVFAHQMTFIAGNRACIGFNFAQLEMRVVLAILLQSLEFSVPKDKEIGWNVGLLMTPVVKGSNSIHSQLPLIVKKLNV</sequence>
<evidence type="ECO:0000256" key="5">
    <source>
        <dbReference type="ARBA" id="ARBA00022617"/>
    </source>
</evidence>
<feature type="transmembrane region" description="Helical" evidence="14">
    <location>
        <begin position="7"/>
        <end position="28"/>
    </location>
</feature>
<dbReference type="AlphaFoldDB" id="A0A409WHQ1"/>
<dbReference type="Proteomes" id="UP000283269">
    <property type="component" value="Unassembled WGS sequence"/>
</dbReference>
<keyword evidence="16" id="KW-1185">Reference proteome</keyword>
<protein>
    <recommendedName>
        <fullName evidence="17">Cytochrome P450</fullName>
    </recommendedName>
</protein>
<evidence type="ECO:0000256" key="9">
    <source>
        <dbReference type="ARBA" id="ARBA00023002"/>
    </source>
</evidence>
<evidence type="ECO:0000256" key="4">
    <source>
        <dbReference type="ARBA" id="ARBA00010617"/>
    </source>
</evidence>
<evidence type="ECO:0000256" key="11">
    <source>
        <dbReference type="ARBA" id="ARBA00023033"/>
    </source>
</evidence>
<keyword evidence="11" id="KW-0503">Monooxygenase</keyword>
<evidence type="ECO:0000256" key="7">
    <source>
        <dbReference type="ARBA" id="ARBA00022723"/>
    </source>
</evidence>
<dbReference type="InterPro" id="IPR036396">
    <property type="entry name" value="Cyt_P450_sf"/>
</dbReference>
<dbReference type="PRINTS" id="PR00463">
    <property type="entry name" value="EP450I"/>
</dbReference>
<dbReference type="EMBL" id="NHYD01003429">
    <property type="protein sequence ID" value="PPQ78015.1"/>
    <property type="molecule type" value="Genomic_DNA"/>
</dbReference>
<dbReference type="InterPro" id="IPR001128">
    <property type="entry name" value="Cyt_P450"/>
</dbReference>
<accession>A0A409WHQ1</accession>
<dbReference type="GO" id="GO:0005506">
    <property type="term" value="F:iron ion binding"/>
    <property type="evidence" value="ECO:0007669"/>
    <property type="project" value="InterPro"/>
</dbReference>
<keyword evidence="8 14" id="KW-1133">Transmembrane helix</keyword>
<keyword evidence="12 14" id="KW-0472">Membrane</keyword>
<comment type="subcellular location">
    <subcellularLocation>
        <location evidence="2">Membrane</location>
    </subcellularLocation>
</comment>
<evidence type="ECO:0000256" key="13">
    <source>
        <dbReference type="PIRSR" id="PIRSR602401-1"/>
    </source>
</evidence>
<dbReference type="InterPro" id="IPR050121">
    <property type="entry name" value="Cytochrome_P450_monoxygenase"/>
</dbReference>
<dbReference type="PRINTS" id="PR00385">
    <property type="entry name" value="P450"/>
</dbReference>
<keyword evidence="5 13" id="KW-0349">Heme</keyword>
<dbReference type="Gene3D" id="1.10.630.10">
    <property type="entry name" value="Cytochrome P450"/>
    <property type="match status" value="1"/>
</dbReference>
<organism evidence="15 16">
    <name type="scientific">Psilocybe cyanescens</name>
    <dbReference type="NCBI Taxonomy" id="93625"/>
    <lineage>
        <taxon>Eukaryota</taxon>
        <taxon>Fungi</taxon>
        <taxon>Dikarya</taxon>
        <taxon>Basidiomycota</taxon>
        <taxon>Agaricomycotina</taxon>
        <taxon>Agaricomycetes</taxon>
        <taxon>Agaricomycetidae</taxon>
        <taxon>Agaricales</taxon>
        <taxon>Agaricineae</taxon>
        <taxon>Strophariaceae</taxon>
        <taxon>Psilocybe</taxon>
    </lineage>
</organism>
<dbReference type="SUPFAM" id="SSF48264">
    <property type="entry name" value="Cytochrome P450"/>
    <property type="match status" value="1"/>
</dbReference>
<dbReference type="InParanoid" id="A0A409WHQ1"/>
<dbReference type="GO" id="GO:0016705">
    <property type="term" value="F:oxidoreductase activity, acting on paired donors, with incorporation or reduction of molecular oxygen"/>
    <property type="evidence" value="ECO:0007669"/>
    <property type="project" value="InterPro"/>
</dbReference>
<comment type="similarity">
    <text evidence="4">Belongs to the cytochrome P450 family.</text>
</comment>
<evidence type="ECO:0000256" key="14">
    <source>
        <dbReference type="SAM" id="Phobius"/>
    </source>
</evidence>
<dbReference type="PANTHER" id="PTHR24305">
    <property type="entry name" value="CYTOCHROME P450"/>
    <property type="match status" value="1"/>
</dbReference>
<keyword evidence="10 13" id="KW-0408">Iron</keyword>
<dbReference type="STRING" id="93625.A0A409WHQ1"/>
<comment type="cofactor">
    <cofactor evidence="1 13">
        <name>heme</name>
        <dbReference type="ChEBI" id="CHEBI:30413"/>
    </cofactor>
</comment>
<feature type="binding site" description="axial binding residue" evidence="13">
    <location>
        <position position="545"/>
    </location>
    <ligand>
        <name>heme</name>
        <dbReference type="ChEBI" id="CHEBI:30413"/>
    </ligand>
    <ligandPart>
        <name>Fe</name>
        <dbReference type="ChEBI" id="CHEBI:18248"/>
    </ligandPart>
</feature>
<evidence type="ECO:0000256" key="1">
    <source>
        <dbReference type="ARBA" id="ARBA00001971"/>
    </source>
</evidence>
<evidence type="ECO:0000313" key="15">
    <source>
        <dbReference type="EMBL" id="PPQ78015.1"/>
    </source>
</evidence>